<feature type="transmembrane region" description="Helical" evidence="6">
    <location>
        <begin position="309"/>
        <end position="331"/>
    </location>
</feature>
<dbReference type="GO" id="GO:0022857">
    <property type="term" value="F:transmembrane transporter activity"/>
    <property type="evidence" value="ECO:0007669"/>
    <property type="project" value="InterPro"/>
</dbReference>
<evidence type="ECO:0000256" key="3">
    <source>
        <dbReference type="ARBA" id="ARBA00022692"/>
    </source>
</evidence>
<dbReference type="EMBL" id="JACHMB010000001">
    <property type="protein sequence ID" value="MBB5780815.1"/>
    <property type="molecule type" value="Genomic_DNA"/>
</dbReference>
<dbReference type="Proteomes" id="UP000579153">
    <property type="component" value="Unassembled WGS sequence"/>
</dbReference>
<evidence type="ECO:0000259" key="7">
    <source>
        <dbReference type="PROSITE" id="PS50850"/>
    </source>
</evidence>
<dbReference type="SUPFAM" id="SSF103473">
    <property type="entry name" value="MFS general substrate transporter"/>
    <property type="match status" value="1"/>
</dbReference>
<dbReference type="InterPro" id="IPR036259">
    <property type="entry name" value="MFS_trans_sf"/>
</dbReference>
<feature type="transmembrane region" description="Helical" evidence="6">
    <location>
        <begin position="33"/>
        <end position="56"/>
    </location>
</feature>
<proteinExistence type="predicted"/>
<name>A0A7W9GBN8_9ACTN</name>
<comment type="caution">
    <text evidence="8">The sequence shown here is derived from an EMBL/GenBank/DDBJ whole genome shotgun (WGS) entry which is preliminary data.</text>
</comment>
<comment type="subcellular location">
    <subcellularLocation>
        <location evidence="1">Cell membrane</location>
        <topology evidence="1">Multi-pass membrane protein</topology>
    </subcellularLocation>
</comment>
<dbReference type="RefSeq" id="WP_185074218.1">
    <property type="nucleotide sequence ID" value="NZ_JACHMB010000001.1"/>
</dbReference>
<keyword evidence="9" id="KW-1185">Reference proteome</keyword>
<feature type="transmembrane region" description="Helical" evidence="6">
    <location>
        <begin position="156"/>
        <end position="179"/>
    </location>
</feature>
<sequence length="459" mass="48635">MSHTPPSPVSVSAGTIDARIDAMAKVGLSRAAWFALMLCFFFANYDISVLTITLPSMRDELGLAGAELGYPVTWNLVGYCVGAYAFGHVADRHGRQKGLALTIAALGLGGFLTAFSWDVWSLTFFRFLTGCGMGAVLALCSAYIGELAPKHQRGGYLSRLYMVGTVLLLVIGFASLPVLAASSGGWRYLLAFGGLVLLVLPLINDKALVESPRWLVAMGRSAEADRIVRRMESRVGLPPGGTVPVVPDTAEAAAVSDDRLPVRALFRPPYQSRMLIVLGFWFAFYIAMYGYASYLPLILEGIGISTSDAVLVSVLTRAMPLVSSLAAVLLVERMERRTMVIIGTLVFAASLLLITLDLGETVATVGALFSSFGIAFMATPAYTYTAEVFPTRARGTASAIADGVGHLGGAVAPLVVLPVLTGFGARPASFVMVGLLVIAAGIIRLGVRTRDRSLTEIAA</sequence>
<feature type="transmembrane region" description="Helical" evidence="6">
    <location>
        <begin position="68"/>
        <end position="86"/>
    </location>
</feature>
<dbReference type="InterPro" id="IPR011701">
    <property type="entry name" value="MFS"/>
</dbReference>
<feature type="transmembrane region" description="Helical" evidence="6">
    <location>
        <begin position="275"/>
        <end position="297"/>
    </location>
</feature>
<evidence type="ECO:0000313" key="8">
    <source>
        <dbReference type="EMBL" id="MBB5780815.1"/>
    </source>
</evidence>
<feature type="transmembrane region" description="Helical" evidence="6">
    <location>
        <begin position="338"/>
        <end position="356"/>
    </location>
</feature>
<dbReference type="AlphaFoldDB" id="A0A7W9GBN8"/>
<dbReference type="GO" id="GO:0005886">
    <property type="term" value="C:plasma membrane"/>
    <property type="evidence" value="ECO:0007669"/>
    <property type="project" value="UniProtKB-SubCell"/>
</dbReference>
<feature type="transmembrane region" description="Helical" evidence="6">
    <location>
        <begin position="98"/>
        <end position="117"/>
    </location>
</feature>
<dbReference type="InterPro" id="IPR020846">
    <property type="entry name" value="MFS_dom"/>
</dbReference>
<keyword evidence="5 6" id="KW-0472">Membrane</keyword>
<keyword evidence="3 6" id="KW-0812">Transmembrane</keyword>
<gene>
    <name evidence="8" type="ORF">HD596_007571</name>
</gene>
<evidence type="ECO:0000256" key="5">
    <source>
        <dbReference type="ARBA" id="ARBA00023136"/>
    </source>
</evidence>
<evidence type="ECO:0000256" key="1">
    <source>
        <dbReference type="ARBA" id="ARBA00004651"/>
    </source>
</evidence>
<reference evidence="8 9" key="1">
    <citation type="submission" date="2020-08" db="EMBL/GenBank/DDBJ databases">
        <title>Sequencing the genomes of 1000 actinobacteria strains.</title>
        <authorList>
            <person name="Klenk H.-P."/>
        </authorList>
    </citation>
    <scope>NUCLEOTIDE SEQUENCE [LARGE SCALE GENOMIC DNA]</scope>
    <source>
        <strain evidence="8 9">DSM 45507</strain>
    </source>
</reference>
<organism evidence="8 9">
    <name type="scientific">Nonomuraea jabiensis</name>
    <dbReference type="NCBI Taxonomy" id="882448"/>
    <lineage>
        <taxon>Bacteria</taxon>
        <taxon>Bacillati</taxon>
        <taxon>Actinomycetota</taxon>
        <taxon>Actinomycetes</taxon>
        <taxon>Streptosporangiales</taxon>
        <taxon>Streptosporangiaceae</taxon>
        <taxon>Nonomuraea</taxon>
    </lineage>
</organism>
<feature type="transmembrane region" description="Helical" evidence="6">
    <location>
        <begin position="428"/>
        <end position="447"/>
    </location>
</feature>
<feature type="transmembrane region" description="Helical" evidence="6">
    <location>
        <begin position="362"/>
        <end position="384"/>
    </location>
</feature>
<feature type="domain" description="Major facilitator superfamily (MFS) profile" evidence="7">
    <location>
        <begin position="32"/>
        <end position="452"/>
    </location>
</feature>
<keyword evidence="2" id="KW-0813">Transport</keyword>
<evidence type="ECO:0000256" key="4">
    <source>
        <dbReference type="ARBA" id="ARBA00022989"/>
    </source>
</evidence>
<feature type="transmembrane region" description="Helical" evidence="6">
    <location>
        <begin position="123"/>
        <end position="144"/>
    </location>
</feature>
<dbReference type="PROSITE" id="PS50850">
    <property type="entry name" value="MFS"/>
    <property type="match status" value="1"/>
</dbReference>
<evidence type="ECO:0000313" key="9">
    <source>
        <dbReference type="Proteomes" id="UP000579153"/>
    </source>
</evidence>
<dbReference type="Gene3D" id="1.20.1250.20">
    <property type="entry name" value="MFS general substrate transporter like domains"/>
    <property type="match status" value="1"/>
</dbReference>
<feature type="transmembrane region" description="Helical" evidence="6">
    <location>
        <begin position="396"/>
        <end position="416"/>
    </location>
</feature>
<evidence type="ECO:0000256" key="2">
    <source>
        <dbReference type="ARBA" id="ARBA00022448"/>
    </source>
</evidence>
<protein>
    <submittedName>
        <fullName evidence="8">Putative MFS transporter</fullName>
    </submittedName>
</protein>
<evidence type="ECO:0000256" key="6">
    <source>
        <dbReference type="SAM" id="Phobius"/>
    </source>
</evidence>
<feature type="transmembrane region" description="Helical" evidence="6">
    <location>
        <begin position="185"/>
        <end position="203"/>
    </location>
</feature>
<dbReference type="CDD" id="cd17316">
    <property type="entry name" value="MFS_SV2_like"/>
    <property type="match status" value="1"/>
</dbReference>
<accession>A0A7W9GBN8</accession>
<dbReference type="PANTHER" id="PTHR23511">
    <property type="entry name" value="SYNAPTIC VESICLE GLYCOPROTEIN 2"/>
    <property type="match status" value="1"/>
</dbReference>
<keyword evidence="4 6" id="KW-1133">Transmembrane helix</keyword>
<dbReference type="Pfam" id="PF07690">
    <property type="entry name" value="MFS_1"/>
    <property type="match status" value="1"/>
</dbReference>